<dbReference type="EMBL" id="KQ420579">
    <property type="protein sequence ID" value="KOF79905.1"/>
    <property type="molecule type" value="Genomic_DNA"/>
</dbReference>
<gene>
    <name evidence="1" type="ORF">OCBIM_22028769mg</name>
</gene>
<protein>
    <submittedName>
        <fullName evidence="1">Uncharacterized protein</fullName>
    </submittedName>
</protein>
<evidence type="ECO:0000313" key="1">
    <source>
        <dbReference type="EMBL" id="KOF79905.1"/>
    </source>
</evidence>
<name>A0A0L8GTF6_OCTBM</name>
<reference evidence="1" key="1">
    <citation type="submission" date="2015-07" db="EMBL/GenBank/DDBJ databases">
        <title>MeaNS - Measles Nucleotide Surveillance Program.</title>
        <authorList>
            <person name="Tran T."/>
            <person name="Druce J."/>
        </authorList>
    </citation>
    <scope>NUCLEOTIDE SEQUENCE</scope>
    <source>
        <strain evidence="1">UCB-OBI-ISO-001</strain>
        <tissue evidence="1">Gonad</tissue>
    </source>
</reference>
<sequence>MFFVSLFTKLNFNMYTNTQRHRHIDTLVDTDIYRFMCTYSHMYMYIYKSEERTTQYRKWFENAAITSHSL</sequence>
<dbReference type="AlphaFoldDB" id="A0A0L8GTF6"/>
<organism evidence="1">
    <name type="scientific">Octopus bimaculoides</name>
    <name type="common">California two-spotted octopus</name>
    <dbReference type="NCBI Taxonomy" id="37653"/>
    <lineage>
        <taxon>Eukaryota</taxon>
        <taxon>Metazoa</taxon>
        <taxon>Spiralia</taxon>
        <taxon>Lophotrochozoa</taxon>
        <taxon>Mollusca</taxon>
        <taxon>Cephalopoda</taxon>
        <taxon>Coleoidea</taxon>
        <taxon>Octopodiformes</taxon>
        <taxon>Octopoda</taxon>
        <taxon>Incirrata</taxon>
        <taxon>Octopodidae</taxon>
        <taxon>Octopus</taxon>
    </lineage>
</organism>
<accession>A0A0L8GTF6</accession>
<proteinExistence type="predicted"/>